<evidence type="ECO:0000256" key="2">
    <source>
        <dbReference type="SAM" id="SignalP"/>
    </source>
</evidence>
<organism evidence="3 4">
    <name type="scientific">Nesidiocoris tenuis</name>
    <dbReference type="NCBI Taxonomy" id="355587"/>
    <lineage>
        <taxon>Eukaryota</taxon>
        <taxon>Metazoa</taxon>
        <taxon>Ecdysozoa</taxon>
        <taxon>Arthropoda</taxon>
        <taxon>Hexapoda</taxon>
        <taxon>Insecta</taxon>
        <taxon>Pterygota</taxon>
        <taxon>Neoptera</taxon>
        <taxon>Paraneoptera</taxon>
        <taxon>Hemiptera</taxon>
        <taxon>Heteroptera</taxon>
        <taxon>Panheteroptera</taxon>
        <taxon>Cimicomorpha</taxon>
        <taxon>Miridae</taxon>
        <taxon>Dicyphina</taxon>
        <taxon>Nesidiocoris</taxon>
    </lineage>
</organism>
<name>A0A6H5GCU8_9HEMI</name>
<protein>
    <submittedName>
        <fullName evidence="3">Uncharacterized protein</fullName>
    </submittedName>
</protein>
<feature type="non-terminal residue" evidence="3">
    <location>
        <position position="64"/>
    </location>
</feature>
<evidence type="ECO:0000256" key="1">
    <source>
        <dbReference type="SAM" id="MobiDB-lite"/>
    </source>
</evidence>
<gene>
    <name evidence="3" type="ORF">NTEN_LOCUS6477</name>
</gene>
<proteinExistence type="predicted"/>
<reference evidence="3 4" key="1">
    <citation type="submission" date="2020-02" db="EMBL/GenBank/DDBJ databases">
        <authorList>
            <person name="Ferguson B K."/>
        </authorList>
    </citation>
    <scope>NUCLEOTIDE SEQUENCE [LARGE SCALE GENOMIC DNA]</scope>
</reference>
<dbReference type="EMBL" id="CADCXU010009782">
    <property type="protein sequence ID" value="CAB0000690.1"/>
    <property type="molecule type" value="Genomic_DNA"/>
</dbReference>
<keyword evidence="2" id="KW-0732">Signal</keyword>
<sequence length="64" mass="6989">MSLKFSFLTTSSLLNLLSGQLQENERAVKVAVEARAEEDEAELSRRLSQHVQSAEGQIGRQGSG</sequence>
<keyword evidence="4" id="KW-1185">Reference proteome</keyword>
<dbReference type="AlphaFoldDB" id="A0A6H5GCU8"/>
<dbReference type="Proteomes" id="UP000479000">
    <property type="component" value="Unassembled WGS sequence"/>
</dbReference>
<feature type="chain" id="PRO_5026112909" evidence="2">
    <location>
        <begin position="20"/>
        <end position="64"/>
    </location>
</feature>
<evidence type="ECO:0000313" key="4">
    <source>
        <dbReference type="Proteomes" id="UP000479000"/>
    </source>
</evidence>
<feature type="region of interest" description="Disordered" evidence="1">
    <location>
        <begin position="41"/>
        <end position="64"/>
    </location>
</feature>
<evidence type="ECO:0000313" key="3">
    <source>
        <dbReference type="EMBL" id="CAB0000690.1"/>
    </source>
</evidence>
<feature type="signal peptide" evidence="2">
    <location>
        <begin position="1"/>
        <end position="19"/>
    </location>
</feature>
<accession>A0A6H5GCU8</accession>